<reference evidence="1 2" key="1">
    <citation type="journal article" date="2022" name="bioRxiv">
        <title>Genomics of Preaxostyla Flagellates Illuminates Evolutionary Transitions and the Path Towards Mitochondrial Loss.</title>
        <authorList>
            <person name="Novak L.V.F."/>
            <person name="Treitli S.C."/>
            <person name="Pyrih J."/>
            <person name="Halakuc P."/>
            <person name="Pipaliya S.V."/>
            <person name="Vacek V."/>
            <person name="Brzon O."/>
            <person name="Soukal P."/>
            <person name="Eme L."/>
            <person name="Dacks J.B."/>
            <person name="Karnkowska A."/>
            <person name="Elias M."/>
            <person name="Hampl V."/>
        </authorList>
    </citation>
    <scope>NUCLEOTIDE SEQUENCE [LARGE SCALE GENOMIC DNA]</scope>
    <source>
        <strain evidence="1">NAU3</strain>
        <tissue evidence="1">Gut</tissue>
    </source>
</reference>
<accession>A0ABQ9WPD0</accession>
<keyword evidence="2" id="KW-1185">Reference proteome</keyword>
<evidence type="ECO:0000313" key="2">
    <source>
        <dbReference type="Proteomes" id="UP001281761"/>
    </source>
</evidence>
<dbReference type="Proteomes" id="UP001281761">
    <property type="component" value="Unassembled WGS sequence"/>
</dbReference>
<dbReference type="EMBL" id="JARBJD010000515">
    <property type="protein sequence ID" value="KAK2941348.1"/>
    <property type="molecule type" value="Genomic_DNA"/>
</dbReference>
<sequence>MTGKSGKGTMNCKWTSYFCAMLGQQRHPLLPSQTPSDRLIHLHPQPDPHFIFTSEYTPFNTESEQEEAIEVHTMDEEKKDLSKMTDMEHCSIDSAIKDDIDLLTRLSSAEIEQLRLMSTITAQADEHRDFVADNSDSFSGLFTGGEPEHDVFTLSSMVASVSQDSTVCVFDLTTFTVLFIIPPRYPLRPSVHFSIISLEWNALAHVLVDSHSTVPDSPLPIPPTDFGAH</sequence>
<organism evidence="1 2">
    <name type="scientific">Blattamonas nauphoetae</name>
    <dbReference type="NCBI Taxonomy" id="2049346"/>
    <lineage>
        <taxon>Eukaryota</taxon>
        <taxon>Metamonada</taxon>
        <taxon>Preaxostyla</taxon>
        <taxon>Oxymonadida</taxon>
        <taxon>Blattamonas</taxon>
    </lineage>
</organism>
<gene>
    <name evidence="1" type="ORF">BLNAU_23737</name>
</gene>
<name>A0ABQ9WPD0_9EUKA</name>
<comment type="caution">
    <text evidence="1">The sequence shown here is derived from an EMBL/GenBank/DDBJ whole genome shotgun (WGS) entry which is preliminary data.</text>
</comment>
<proteinExistence type="predicted"/>
<evidence type="ECO:0000313" key="1">
    <source>
        <dbReference type="EMBL" id="KAK2941348.1"/>
    </source>
</evidence>
<protein>
    <submittedName>
        <fullName evidence="1">Uncharacterized protein</fullName>
    </submittedName>
</protein>